<proteinExistence type="predicted"/>
<dbReference type="GO" id="GO:0006360">
    <property type="term" value="P:transcription by RNA polymerase I"/>
    <property type="evidence" value="ECO:0007669"/>
    <property type="project" value="InterPro"/>
</dbReference>
<accession>A0A0D7BG43</accession>
<dbReference type="InterPro" id="IPR013240">
    <property type="entry name" value="DNA-dir_RNA_pol1_su_RPA34"/>
</dbReference>
<feature type="compositionally biased region" description="Basic and acidic residues" evidence="1">
    <location>
        <begin position="258"/>
        <end position="269"/>
    </location>
</feature>
<feature type="compositionally biased region" description="Low complexity" evidence="1">
    <location>
        <begin position="1"/>
        <end position="14"/>
    </location>
</feature>
<evidence type="ECO:0000313" key="3">
    <source>
        <dbReference type="Proteomes" id="UP000054007"/>
    </source>
</evidence>
<reference evidence="2 3" key="1">
    <citation type="journal article" date="2015" name="Fungal Genet. Biol.">
        <title>Evolution of novel wood decay mechanisms in Agaricales revealed by the genome sequences of Fistulina hepatica and Cylindrobasidium torrendii.</title>
        <authorList>
            <person name="Floudas D."/>
            <person name="Held B.W."/>
            <person name="Riley R."/>
            <person name="Nagy L.G."/>
            <person name="Koehler G."/>
            <person name="Ransdell A.S."/>
            <person name="Younus H."/>
            <person name="Chow J."/>
            <person name="Chiniquy J."/>
            <person name="Lipzen A."/>
            <person name="Tritt A."/>
            <person name="Sun H."/>
            <person name="Haridas S."/>
            <person name="LaButti K."/>
            <person name="Ohm R.A."/>
            <person name="Kues U."/>
            <person name="Blanchette R.A."/>
            <person name="Grigoriev I.V."/>
            <person name="Minto R.E."/>
            <person name="Hibbett D.S."/>
        </authorList>
    </citation>
    <scope>NUCLEOTIDE SEQUENCE [LARGE SCALE GENOMIC DNA]</scope>
    <source>
        <strain evidence="2 3">FP15055 ss-10</strain>
    </source>
</reference>
<feature type="region of interest" description="Disordered" evidence="1">
    <location>
        <begin position="204"/>
        <end position="269"/>
    </location>
</feature>
<evidence type="ECO:0000256" key="1">
    <source>
        <dbReference type="SAM" id="MobiDB-lite"/>
    </source>
</evidence>
<dbReference type="Proteomes" id="UP000054007">
    <property type="component" value="Unassembled WGS sequence"/>
</dbReference>
<gene>
    <name evidence="2" type="ORF">CYLTODRAFT_421452</name>
</gene>
<dbReference type="Gene3D" id="6.20.250.70">
    <property type="match status" value="1"/>
</dbReference>
<feature type="region of interest" description="Disordered" evidence="1">
    <location>
        <begin position="1"/>
        <end position="57"/>
    </location>
</feature>
<protein>
    <submittedName>
        <fullName evidence="2">Uncharacterized protein</fullName>
    </submittedName>
</protein>
<keyword evidence="3" id="KW-1185">Reference proteome</keyword>
<dbReference type="Pfam" id="PF08208">
    <property type="entry name" value="RNA_polI_A34"/>
    <property type="match status" value="1"/>
</dbReference>
<evidence type="ECO:0000313" key="2">
    <source>
        <dbReference type="EMBL" id="KIY68606.1"/>
    </source>
</evidence>
<dbReference type="EMBL" id="KN880499">
    <property type="protein sequence ID" value="KIY68606.1"/>
    <property type="molecule type" value="Genomic_DNA"/>
</dbReference>
<name>A0A0D7BG43_9AGAR</name>
<sequence length="269" mass="29865">MPSSSSSSSSSRSPSPAPQKTNKKTRVTIQEDGIRHEGQEKTWAYEPPQGSTLLDNPKDLGSFDWDALNKDKDLELWVVRVPEAIKAKHLEDVQVDLSTNKQQAHLGSLTRKKTVYDIWAVEDGVDTAGAEELKTMTCLLPRKSKKGEMYLAPRPIARRMVISANPSIPPLSSKPYTNPARPVHPQEALKHAFVPYGAGFSNPLDAENEDINMDPSPVEGSPKVSKKEKKDKEKSGKKRKGDETELEPAPKSPKKSKKNEVQRKFKDSS</sequence>
<dbReference type="AlphaFoldDB" id="A0A0D7BG43"/>
<organism evidence="2 3">
    <name type="scientific">Cylindrobasidium torrendii FP15055 ss-10</name>
    <dbReference type="NCBI Taxonomy" id="1314674"/>
    <lineage>
        <taxon>Eukaryota</taxon>
        <taxon>Fungi</taxon>
        <taxon>Dikarya</taxon>
        <taxon>Basidiomycota</taxon>
        <taxon>Agaricomycotina</taxon>
        <taxon>Agaricomycetes</taxon>
        <taxon>Agaricomycetidae</taxon>
        <taxon>Agaricales</taxon>
        <taxon>Marasmiineae</taxon>
        <taxon>Physalacriaceae</taxon>
        <taxon>Cylindrobasidium</taxon>
    </lineage>
</organism>
<dbReference type="OrthoDB" id="76224at2759"/>